<name>A0ABP4H7B9_9ACTN</name>
<evidence type="ECO:0000313" key="2">
    <source>
        <dbReference type="Proteomes" id="UP001500282"/>
    </source>
</evidence>
<comment type="caution">
    <text evidence="1">The sequence shown here is derived from an EMBL/GenBank/DDBJ whole genome shotgun (WGS) entry which is preliminary data.</text>
</comment>
<sequence>MMRGVQREHPQFRVGGPVNRLNTAEWGEGFDLTEADERYREINPYELRER</sequence>
<keyword evidence="2" id="KW-1185">Reference proteome</keyword>
<gene>
    <name evidence="1" type="ORF">GCM10009579_04850</name>
</gene>
<reference evidence="2" key="1">
    <citation type="journal article" date="2019" name="Int. J. Syst. Evol. Microbiol.">
        <title>The Global Catalogue of Microorganisms (GCM) 10K type strain sequencing project: providing services to taxonomists for standard genome sequencing and annotation.</title>
        <authorList>
            <consortium name="The Broad Institute Genomics Platform"/>
            <consortium name="The Broad Institute Genome Sequencing Center for Infectious Disease"/>
            <person name="Wu L."/>
            <person name="Ma J."/>
        </authorList>
    </citation>
    <scope>NUCLEOTIDE SEQUENCE [LARGE SCALE GENOMIC DNA]</scope>
    <source>
        <strain evidence="2">JCM 11448</strain>
    </source>
</reference>
<evidence type="ECO:0000313" key="1">
    <source>
        <dbReference type="EMBL" id="GAA1250130.1"/>
    </source>
</evidence>
<protein>
    <submittedName>
        <fullName evidence="1">Uncharacterized protein</fullName>
    </submittedName>
</protein>
<dbReference type="EMBL" id="BAAAIH010000001">
    <property type="protein sequence ID" value="GAA1250130.1"/>
    <property type="molecule type" value="Genomic_DNA"/>
</dbReference>
<organism evidence="1 2">
    <name type="scientific">Streptomyces javensis</name>
    <dbReference type="NCBI Taxonomy" id="114698"/>
    <lineage>
        <taxon>Bacteria</taxon>
        <taxon>Bacillati</taxon>
        <taxon>Actinomycetota</taxon>
        <taxon>Actinomycetes</taxon>
        <taxon>Kitasatosporales</taxon>
        <taxon>Streptomycetaceae</taxon>
        <taxon>Streptomyces</taxon>
        <taxon>Streptomyces violaceusniger group</taxon>
    </lineage>
</organism>
<proteinExistence type="predicted"/>
<dbReference type="Proteomes" id="UP001500282">
    <property type="component" value="Unassembled WGS sequence"/>
</dbReference>
<accession>A0ABP4H7B9</accession>